<accession>A0A978VU95</accession>
<dbReference type="AlphaFoldDB" id="A0A978VU95"/>
<comment type="caution">
    <text evidence="1">The sequence shown here is derived from an EMBL/GenBank/DDBJ whole genome shotgun (WGS) entry which is preliminary data.</text>
</comment>
<dbReference type="PANTHER" id="PTHR34670:SF8">
    <property type="entry name" value="EXPRESSED PROTEIN"/>
    <property type="match status" value="1"/>
</dbReference>
<dbReference type="PANTHER" id="PTHR34670">
    <property type="entry name" value="EXPRESSED PROTEIN"/>
    <property type="match status" value="1"/>
</dbReference>
<protein>
    <submittedName>
        <fullName evidence="1">Uncharacterized protein</fullName>
    </submittedName>
</protein>
<dbReference type="Proteomes" id="UP000813462">
    <property type="component" value="Unassembled WGS sequence"/>
</dbReference>
<sequence length="170" mass="18774">MKQKGHHSTARDETDCRRESGLIWAFIYIDREYKRMATKRDLRIIVQSNSSRSQQTTISLAPEKSLPPPLRHKTPYSFLFSGFPMEGLIPFVYKVIVQYKNGNQENMAAGSSYIRLPSGTSGSTSSGIQLFLTECIFSSTSAMSPIATSNLTSPPAIQSPLLSTSGNVFS</sequence>
<gene>
    <name evidence="1" type="ORF">FEM48_Zijuj02G0068400</name>
</gene>
<evidence type="ECO:0000313" key="2">
    <source>
        <dbReference type="Proteomes" id="UP000813462"/>
    </source>
</evidence>
<dbReference type="EMBL" id="JAEACU010000002">
    <property type="protein sequence ID" value="KAH7542390.1"/>
    <property type="molecule type" value="Genomic_DNA"/>
</dbReference>
<organism evidence="1 2">
    <name type="scientific">Ziziphus jujuba var. spinosa</name>
    <dbReference type="NCBI Taxonomy" id="714518"/>
    <lineage>
        <taxon>Eukaryota</taxon>
        <taxon>Viridiplantae</taxon>
        <taxon>Streptophyta</taxon>
        <taxon>Embryophyta</taxon>
        <taxon>Tracheophyta</taxon>
        <taxon>Spermatophyta</taxon>
        <taxon>Magnoliopsida</taxon>
        <taxon>eudicotyledons</taxon>
        <taxon>Gunneridae</taxon>
        <taxon>Pentapetalae</taxon>
        <taxon>rosids</taxon>
        <taxon>fabids</taxon>
        <taxon>Rosales</taxon>
        <taxon>Rhamnaceae</taxon>
        <taxon>Paliureae</taxon>
        <taxon>Ziziphus</taxon>
    </lineage>
</organism>
<evidence type="ECO:0000313" key="1">
    <source>
        <dbReference type="EMBL" id="KAH7542390.1"/>
    </source>
</evidence>
<proteinExistence type="predicted"/>
<name>A0A978VU95_ZIZJJ</name>
<reference evidence="1" key="1">
    <citation type="journal article" date="2021" name="Front. Plant Sci.">
        <title>Chromosome-Scale Genome Assembly for Chinese Sour Jujube and Insights Into Its Genome Evolution and Domestication Signature.</title>
        <authorList>
            <person name="Shen L.-Y."/>
            <person name="Luo H."/>
            <person name="Wang X.-L."/>
            <person name="Wang X.-M."/>
            <person name="Qiu X.-J."/>
            <person name="Liu H."/>
            <person name="Zhou S.-S."/>
            <person name="Jia K.-H."/>
            <person name="Nie S."/>
            <person name="Bao Y.-T."/>
            <person name="Zhang R.-G."/>
            <person name="Yun Q.-Z."/>
            <person name="Chai Y.-H."/>
            <person name="Lu J.-Y."/>
            <person name="Li Y."/>
            <person name="Zhao S.-W."/>
            <person name="Mao J.-F."/>
            <person name="Jia S.-G."/>
            <person name="Mao Y.-M."/>
        </authorList>
    </citation>
    <scope>NUCLEOTIDE SEQUENCE</scope>
    <source>
        <strain evidence="1">AT0</strain>
        <tissue evidence="1">Leaf</tissue>
    </source>
</reference>